<dbReference type="GO" id="GO:0016787">
    <property type="term" value="F:hydrolase activity"/>
    <property type="evidence" value="ECO:0007669"/>
    <property type="project" value="UniProtKB-KW"/>
</dbReference>
<dbReference type="RefSeq" id="WP_146519247.1">
    <property type="nucleotide sequence ID" value="NZ_CP151726.1"/>
</dbReference>
<proteinExistence type="inferred from homology"/>
<dbReference type="OrthoDB" id="9795555at2"/>
<dbReference type="PANTHER" id="PTHR10655:SF17">
    <property type="entry name" value="LYSOPHOSPHOLIPASE-LIKE PROTEIN 1"/>
    <property type="match status" value="1"/>
</dbReference>
<evidence type="ECO:0000313" key="4">
    <source>
        <dbReference type="EMBL" id="TWU06117.1"/>
    </source>
</evidence>
<dbReference type="PANTHER" id="PTHR10655">
    <property type="entry name" value="LYSOPHOSPHOLIPASE-RELATED"/>
    <property type="match status" value="1"/>
</dbReference>
<dbReference type="Proteomes" id="UP000320176">
    <property type="component" value="Unassembled WGS sequence"/>
</dbReference>
<comment type="caution">
    <text evidence="4">The sequence shown here is derived from an EMBL/GenBank/DDBJ whole genome shotgun (WGS) entry which is preliminary data.</text>
</comment>
<evidence type="ECO:0000256" key="2">
    <source>
        <dbReference type="ARBA" id="ARBA00022801"/>
    </source>
</evidence>
<dbReference type="Gene3D" id="3.40.50.1820">
    <property type="entry name" value="alpha/beta hydrolase"/>
    <property type="match status" value="1"/>
</dbReference>
<dbReference type="InterPro" id="IPR029058">
    <property type="entry name" value="AB_hydrolase_fold"/>
</dbReference>
<dbReference type="SUPFAM" id="SSF53474">
    <property type="entry name" value="alpha/beta-Hydrolases"/>
    <property type="match status" value="1"/>
</dbReference>
<feature type="domain" description="Phospholipase/carboxylesterase/thioesterase" evidence="3">
    <location>
        <begin position="15"/>
        <end position="246"/>
    </location>
</feature>
<reference evidence="4 5" key="1">
    <citation type="submission" date="2019-02" db="EMBL/GenBank/DDBJ databases">
        <title>Deep-cultivation of Planctomycetes and their phenomic and genomic characterization uncovers novel biology.</title>
        <authorList>
            <person name="Wiegand S."/>
            <person name="Jogler M."/>
            <person name="Boedeker C."/>
            <person name="Pinto D."/>
            <person name="Vollmers J."/>
            <person name="Rivas-Marin E."/>
            <person name="Kohn T."/>
            <person name="Peeters S.H."/>
            <person name="Heuer A."/>
            <person name="Rast P."/>
            <person name="Oberbeckmann S."/>
            <person name="Bunk B."/>
            <person name="Jeske O."/>
            <person name="Meyerdierks A."/>
            <person name="Storesund J.E."/>
            <person name="Kallscheuer N."/>
            <person name="Luecker S."/>
            <person name="Lage O.M."/>
            <person name="Pohl T."/>
            <person name="Merkel B.J."/>
            <person name="Hornburger P."/>
            <person name="Mueller R.-W."/>
            <person name="Bruemmer F."/>
            <person name="Labrenz M."/>
            <person name="Spormann A.M."/>
            <person name="Op Den Camp H."/>
            <person name="Overmann J."/>
            <person name="Amann R."/>
            <person name="Jetten M.S.M."/>
            <person name="Mascher T."/>
            <person name="Medema M.H."/>
            <person name="Devos D.P."/>
            <person name="Kaster A.-K."/>
            <person name="Ovreas L."/>
            <person name="Rohde M."/>
            <person name="Galperin M.Y."/>
            <person name="Jogler C."/>
        </authorList>
    </citation>
    <scope>NUCLEOTIDE SEQUENCE [LARGE SCALE GENOMIC DNA]</scope>
    <source>
        <strain evidence="4 5">Pla52n</strain>
    </source>
</reference>
<evidence type="ECO:0000259" key="3">
    <source>
        <dbReference type="Pfam" id="PF02230"/>
    </source>
</evidence>
<sequence length="254" mass="27862">MISPEKVRFGDLDSYVVAPRSRPELAVVLCHGYGAPGHDLLGVAMEWIECLGSDASRILFVCPIAPHSLAEFGMPQGRAWWPLNMAALMDMVQAKRFDELHQKEPPGIVEAREALSSLIRAVVREVARKEIPSGEKAPLALGGFSQGAMLSMETTLRGDIPKPQLLMQFSGTVVCESQWKAAMPDHLAGVQVYQAHGTQDPILPFESAKRLRDLLKESGADARFHEFLGPHTIDSQSINDTADAIKDLLDQLEI</sequence>
<organism evidence="4 5">
    <name type="scientific">Stieleria varia</name>
    <dbReference type="NCBI Taxonomy" id="2528005"/>
    <lineage>
        <taxon>Bacteria</taxon>
        <taxon>Pseudomonadati</taxon>
        <taxon>Planctomycetota</taxon>
        <taxon>Planctomycetia</taxon>
        <taxon>Pirellulales</taxon>
        <taxon>Pirellulaceae</taxon>
        <taxon>Stieleria</taxon>
    </lineage>
</organism>
<accession>A0A5C6B2R7</accession>
<evidence type="ECO:0000313" key="5">
    <source>
        <dbReference type="Proteomes" id="UP000320176"/>
    </source>
</evidence>
<dbReference type="AlphaFoldDB" id="A0A5C6B2R7"/>
<keyword evidence="2 4" id="KW-0378">Hydrolase</keyword>
<dbReference type="EMBL" id="SJPN01000002">
    <property type="protein sequence ID" value="TWU06117.1"/>
    <property type="molecule type" value="Genomic_DNA"/>
</dbReference>
<dbReference type="InterPro" id="IPR050565">
    <property type="entry name" value="LYPA1-2/EST-like"/>
</dbReference>
<gene>
    <name evidence="4" type="ORF">Pla52n_18370</name>
</gene>
<protein>
    <submittedName>
        <fullName evidence="4">Putative hydrolase</fullName>
    </submittedName>
</protein>
<name>A0A5C6B2R7_9BACT</name>
<comment type="similarity">
    <text evidence="1">Belongs to the AB hydrolase superfamily. AB hydrolase 2 family.</text>
</comment>
<dbReference type="Pfam" id="PF02230">
    <property type="entry name" value="Abhydrolase_2"/>
    <property type="match status" value="1"/>
</dbReference>
<keyword evidence="5" id="KW-1185">Reference proteome</keyword>
<evidence type="ECO:0000256" key="1">
    <source>
        <dbReference type="ARBA" id="ARBA00006499"/>
    </source>
</evidence>
<dbReference type="InterPro" id="IPR003140">
    <property type="entry name" value="PLipase/COase/thioEstase"/>
</dbReference>